<accession>W0DRW5</accession>
<dbReference type="EMBL" id="CP007030">
    <property type="protein sequence ID" value="AHF01375.1"/>
    <property type="molecule type" value="Genomic_DNA"/>
</dbReference>
<evidence type="ECO:0000259" key="1">
    <source>
        <dbReference type="Pfam" id="PF09823"/>
    </source>
</evidence>
<feature type="domain" description="DUF2357" evidence="1">
    <location>
        <begin position="15"/>
        <end position="264"/>
    </location>
</feature>
<dbReference type="KEGG" id="tao:THIAE_05860"/>
<dbReference type="InterPro" id="IPR007505">
    <property type="entry name" value="PDDEXK_7"/>
</dbReference>
<protein>
    <recommendedName>
        <fullName evidence="1">DUF2357 domain-containing protein</fullName>
    </recommendedName>
</protein>
<dbReference type="OrthoDB" id="32195at2"/>
<dbReference type="InterPro" id="IPR018633">
    <property type="entry name" value="DUF2357"/>
</dbReference>
<evidence type="ECO:0000313" key="3">
    <source>
        <dbReference type="Proteomes" id="UP000005380"/>
    </source>
</evidence>
<proteinExistence type="predicted"/>
<dbReference type="STRING" id="717772.THIAE_05860"/>
<dbReference type="eggNOG" id="COG1700">
    <property type="taxonomic scope" value="Bacteria"/>
</dbReference>
<dbReference type="AlphaFoldDB" id="W0DRW5"/>
<dbReference type="Proteomes" id="UP000005380">
    <property type="component" value="Chromosome"/>
</dbReference>
<evidence type="ECO:0000313" key="2">
    <source>
        <dbReference type="EMBL" id="AHF01375.1"/>
    </source>
</evidence>
<reference evidence="2 3" key="1">
    <citation type="submission" date="2013-12" db="EMBL/GenBank/DDBJ databases">
        <authorList>
            <consortium name="DOE Joint Genome Institute"/>
            <person name="Kappler U."/>
            <person name="Huntemann M."/>
            <person name="Han J."/>
            <person name="Chen A."/>
            <person name="Kyrpides N."/>
            <person name="Mavromatis K."/>
            <person name="Markowitz V."/>
            <person name="Palaniappan K."/>
            <person name="Ivanova N."/>
            <person name="Schaumberg A."/>
            <person name="Pati A."/>
            <person name="Liolios K."/>
            <person name="Nordberg H.P."/>
            <person name="Cantor M.N."/>
            <person name="Hua S.X."/>
            <person name="Woyke T."/>
        </authorList>
    </citation>
    <scope>NUCLEOTIDE SEQUENCE [LARGE SCALE GENOMIC DNA]</scope>
    <source>
        <strain evidence="3">AL2</strain>
    </source>
</reference>
<dbReference type="HOGENOM" id="CLU_497749_0_0_6"/>
<name>W0DRW5_9GAMM</name>
<organism evidence="2 3">
    <name type="scientific">Thiomicrospira aerophila AL3</name>
    <dbReference type="NCBI Taxonomy" id="717772"/>
    <lineage>
        <taxon>Bacteria</taxon>
        <taxon>Pseudomonadati</taxon>
        <taxon>Pseudomonadota</taxon>
        <taxon>Gammaproteobacteria</taxon>
        <taxon>Thiotrichales</taxon>
        <taxon>Piscirickettsiaceae</taxon>
        <taxon>Thiomicrospira</taxon>
    </lineage>
</organism>
<dbReference type="InParanoid" id="W0DRW5"/>
<sequence>MARCGKVGGGLVIVNLIFSNNLGWFSLPFRYVKNGMTIEQSLSFEVWPFKMDMARDLNAIYKVLDQAHPLLRFSWKSATEQEFNRSRFQHEPFELLWLAEFKSLNEQMKKGYKQILNAPHNRLLPEVAHLKAERLKGKLPNKLAEKARADIQAGLVNRRYALDQKRLSVDTPENQFIKYALNAVSQKLEQIKQKVRVLDNAVAKQDKVAVFSDAFYKNLDGLIAPYQKFKRFPLFKEVGDFKGLKSESLVLQQKTGYSAVYQAWHKLKYYLDVLGDDAAVSVKNIAELYEVWCFLQLADILKNKFSFKQEGASPNLVDDIDQLYFEDATKKNKDRQDRLFLFSRGEGTQEIKIELKHEFAIGKKNKFAKNEKSAYVAWMAEHKPDIFMKVTFADKREYVWLFDAKYRIDPETNGSDMVPVDALAQMHRYRDAIIHQRYEFDRNGNEVKVLSRPVYGAYALYPGYFKDQKKGKNPYHEAIDEIDIGAFPFLPSNDNTWLVEFLSKRLGVKSQQVFDDANAKAAEGEGVYSTHLNNLKSAKIFPKNYVH</sequence>
<keyword evidence="3" id="KW-1185">Reference proteome</keyword>
<dbReference type="Pfam" id="PF04411">
    <property type="entry name" value="PDDEXK_7"/>
    <property type="match status" value="1"/>
</dbReference>
<dbReference type="RefSeq" id="WP_006460457.1">
    <property type="nucleotide sequence ID" value="NZ_CP007030.1"/>
</dbReference>
<gene>
    <name evidence="2" type="ORF">THIAE_05860</name>
</gene>
<dbReference type="Pfam" id="PF09823">
    <property type="entry name" value="DUF2357"/>
    <property type="match status" value="1"/>
</dbReference>